<evidence type="ECO:0000313" key="2">
    <source>
        <dbReference type="EMBL" id="KAJ1127975.1"/>
    </source>
</evidence>
<name>A0AAV7PLK9_PLEWA</name>
<accession>A0AAV7PLK9</accession>
<gene>
    <name evidence="2" type="ORF">NDU88_006368</name>
</gene>
<proteinExistence type="predicted"/>
<dbReference type="Proteomes" id="UP001066276">
    <property type="component" value="Chromosome 7"/>
</dbReference>
<organism evidence="2 3">
    <name type="scientific">Pleurodeles waltl</name>
    <name type="common">Iberian ribbed newt</name>
    <dbReference type="NCBI Taxonomy" id="8319"/>
    <lineage>
        <taxon>Eukaryota</taxon>
        <taxon>Metazoa</taxon>
        <taxon>Chordata</taxon>
        <taxon>Craniata</taxon>
        <taxon>Vertebrata</taxon>
        <taxon>Euteleostomi</taxon>
        <taxon>Amphibia</taxon>
        <taxon>Batrachia</taxon>
        <taxon>Caudata</taxon>
        <taxon>Salamandroidea</taxon>
        <taxon>Salamandridae</taxon>
        <taxon>Pleurodelinae</taxon>
        <taxon>Pleurodeles</taxon>
    </lineage>
</organism>
<dbReference type="EMBL" id="JANPWB010000011">
    <property type="protein sequence ID" value="KAJ1127975.1"/>
    <property type="molecule type" value="Genomic_DNA"/>
</dbReference>
<sequence>MEVLGLLQIWTYEESPFILPCPAATTPRKRTPQPQDSSEAPRARLGSDPPCPGSGSEQGQRRCGRREVETLSSDDETVPWDSNNSFEGSIRFECFHHTWDSKH</sequence>
<evidence type="ECO:0000313" key="3">
    <source>
        <dbReference type="Proteomes" id="UP001066276"/>
    </source>
</evidence>
<evidence type="ECO:0000256" key="1">
    <source>
        <dbReference type="SAM" id="MobiDB-lite"/>
    </source>
</evidence>
<feature type="region of interest" description="Disordered" evidence="1">
    <location>
        <begin position="21"/>
        <end position="86"/>
    </location>
</feature>
<reference evidence="2" key="1">
    <citation type="journal article" date="2022" name="bioRxiv">
        <title>Sequencing and chromosome-scale assembly of the giantPleurodeles waltlgenome.</title>
        <authorList>
            <person name="Brown T."/>
            <person name="Elewa A."/>
            <person name="Iarovenko S."/>
            <person name="Subramanian E."/>
            <person name="Araus A.J."/>
            <person name="Petzold A."/>
            <person name="Susuki M."/>
            <person name="Suzuki K.-i.T."/>
            <person name="Hayashi T."/>
            <person name="Toyoda A."/>
            <person name="Oliveira C."/>
            <person name="Osipova E."/>
            <person name="Leigh N.D."/>
            <person name="Simon A."/>
            <person name="Yun M.H."/>
        </authorList>
    </citation>
    <scope>NUCLEOTIDE SEQUENCE</scope>
    <source>
        <strain evidence="2">20211129_DDA</strain>
        <tissue evidence="2">Liver</tissue>
    </source>
</reference>
<comment type="caution">
    <text evidence="2">The sequence shown here is derived from an EMBL/GenBank/DDBJ whole genome shotgun (WGS) entry which is preliminary data.</text>
</comment>
<keyword evidence="3" id="KW-1185">Reference proteome</keyword>
<protein>
    <submittedName>
        <fullName evidence="2">Uncharacterized protein</fullName>
    </submittedName>
</protein>
<dbReference type="AlphaFoldDB" id="A0AAV7PLK9"/>